<keyword evidence="2" id="KW-1185">Reference proteome</keyword>
<proteinExistence type="predicted"/>
<dbReference type="Proteomes" id="UP001234989">
    <property type="component" value="Chromosome 1"/>
</dbReference>
<evidence type="ECO:0000313" key="1">
    <source>
        <dbReference type="EMBL" id="WMV08321.1"/>
    </source>
</evidence>
<gene>
    <name evidence="1" type="ORF">MTR67_001706</name>
</gene>
<evidence type="ECO:0000313" key="2">
    <source>
        <dbReference type="Proteomes" id="UP001234989"/>
    </source>
</evidence>
<dbReference type="EMBL" id="CP133612">
    <property type="protein sequence ID" value="WMV08321.1"/>
    <property type="molecule type" value="Genomic_DNA"/>
</dbReference>
<name>A0AAF0PT95_SOLVR</name>
<organism evidence="1 2">
    <name type="scientific">Solanum verrucosum</name>
    <dbReference type="NCBI Taxonomy" id="315347"/>
    <lineage>
        <taxon>Eukaryota</taxon>
        <taxon>Viridiplantae</taxon>
        <taxon>Streptophyta</taxon>
        <taxon>Embryophyta</taxon>
        <taxon>Tracheophyta</taxon>
        <taxon>Spermatophyta</taxon>
        <taxon>Magnoliopsida</taxon>
        <taxon>eudicotyledons</taxon>
        <taxon>Gunneridae</taxon>
        <taxon>Pentapetalae</taxon>
        <taxon>asterids</taxon>
        <taxon>lamiids</taxon>
        <taxon>Solanales</taxon>
        <taxon>Solanaceae</taxon>
        <taxon>Solanoideae</taxon>
        <taxon>Solaneae</taxon>
        <taxon>Solanum</taxon>
    </lineage>
</organism>
<sequence>MTQSHFFKTQILRSDPLTLRKLYCACLLFLFLNPNLKPSDFFKSFY</sequence>
<reference evidence="1" key="1">
    <citation type="submission" date="2023-08" db="EMBL/GenBank/DDBJ databases">
        <title>A de novo genome assembly of Solanum verrucosum Schlechtendal, a Mexican diploid species geographically isolated from the other diploid A-genome species in potato relatives.</title>
        <authorList>
            <person name="Hosaka K."/>
        </authorList>
    </citation>
    <scope>NUCLEOTIDE SEQUENCE</scope>
    <source>
        <tissue evidence="1">Young leaves</tissue>
    </source>
</reference>
<protein>
    <submittedName>
        <fullName evidence="1">Uncharacterized protein</fullName>
    </submittedName>
</protein>
<accession>A0AAF0PT95</accession>
<dbReference type="AlphaFoldDB" id="A0AAF0PT95"/>